<evidence type="ECO:0000313" key="1">
    <source>
        <dbReference type="EMBL" id="JAD66941.1"/>
    </source>
</evidence>
<accession>A0A0A9BUE6</accession>
<reference evidence="1" key="2">
    <citation type="journal article" date="2015" name="Data Brief">
        <title>Shoot transcriptome of the giant reed, Arundo donax.</title>
        <authorList>
            <person name="Barrero R.A."/>
            <person name="Guerrero F.D."/>
            <person name="Moolhuijzen P."/>
            <person name="Goolsby J.A."/>
            <person name="Tidwell J."/>
            <person name="Bellgard S.E."/>
            <person name="Bellgard M.I."/>
        </authorList>
    </citation>
    <scope>NUCLEOTIDE SEQUENCE</scope>
    <source>
        <tissue evidence="1">Shoot tissue taken approximately 20 cm above the soil surface</tissue>
    </source>
</reference>
<protein>
    <submittedName>
        <fullName evidence="1">Uncharacterized protein</fullName>
    </submittedName>
</protein>
<proteinExistence type="predicted"/>
<dbReference type="EMBL" id="GBRH01230954">
    <property type="protein sequence ID" value="JAD66941.1"/>
    <property type="molecule type" value="Transcribed_RNA"/>
</dbReference>
<sequence length="47" mass="5538">MVCERVNVLLNLNAHLLFDEVWLPPELLLIGEQHPYRPIYFLGSFAR</sequence>
<organism evidence="1">
    <name type="scientific">Arundo donax</name>
    <name type="common">Giant reed</name>
    <name type="synonym">Donax arundinaceus</name>
    <dbReference type="NCBI Taxonomy" id="35708"/>
    <lineage>
        <taxon>Eukaryota</taxon>
        <taxon>Viridiplantae</taxon>
        <taxon>Streptophyta</taxon>
        <taxon>Embryophyta</taxon>
        <taxon>Tracheophyta</taxon>
        <taxon>Spermatophyta</taxon>
        <taxon>Magnoliopsida</taxon>
        <taxon>Liliopsida</taxon>
        <taxon>Poales</taxon>
        <taxon>Poaceae</taxon>
        <taxon>PACMAD clade</taxon>
        <taxon>Arundinoideae</taxon>
        <taxon>Arundineae</taxon>
        <taxon>Arundo</taxon>
    </lineage>
</organism>
<name>A0A0A9BUE6_ARUDO</name>
<dbReference type="AlphaFoldDB" id="A0A0A9BUE6"/>
<reference evidence="1" key="1">
    <citation type="submission" date="2014-09" db="EMBL/GenBank/DDBJ databases">
        <authorList>
            <person name="Magalhaes I.L.F."/>
            <person name="Oliveira U."/>
            <person name="Santos F.R."/>
            <person name="Vidigal T.H.D.A."/>
            <person name="Brescovit A.D."/>
            <person name="Santos A.J."/>
        </authorList>
    </citation>
    <scope>NUCLEOTIDE SEQUENCE</scope>
    <source>
        <tissue evidence="1">Shoot tissue taken approximately 20 cm above the soil surface</tissue>
    </source>
</reference>